<dbReference type="Gene3D" id="2.60.40.10">
    <property type="entry name" value="Immunoglobulins"/>
    <property type="match status" value="2"/>
</dbReference>
<dbReference type="AlphaFoldDB" id="A0A934JUB9"/>
<evidence type="ECO:0000259" key="1">
    <source>
        <dbReference type="Pfam" id="PF17936"/>
    </source>
</evidence>
<accession>A0A934JUB9</accession>
<dbReference type="Pfam" id="PF17936">
    <property type="entry name" value="Big_6"/>
    <property type="match status" value="1"/>
</dbReference>
<evidence type="ECO:0000313" key="2">
    <source>
        <dbReference type="EMBL" id="MBJ7540104.1"/>
    </source>
</evidence>
<dbReference type="EMBL" id="JAEMNX010000089">
    <property type="protein sequence ID" value="MBJ7540104.1"/>
    <property type="molecule type" value="Genomic_DNA"/>
</dbReference>
<comment type="caution">
    <text evidence="2">The sequence shown here is derived from an EMBL/GenBank/DDBJ whole genome shotgun (WGS) entry which is preliminary data.</text>
</comment>
<evidence type="ECO:0000313" key="3">
    <source>
        <dbReference type="Proteomes" id="UP000628710"/>
    </source>
</evidence>
<feature type="non-terminal residue" evidence="2">
    <location>
        <position position="137"/>
    </location>
</feature>
<dbReference type="Proteomes" id="UP000628710">
    <property type="component" value="Unassembled WGS sequence"/>
</dbReference>
<organism evidence="2 3">
    <name type="scientific">Marinomonas transparens</name>
    <dbReference type="NCBI Taxonomy" id="2795388"/>
    <lineage>
        <taxon>Bacteria</taxon>
        <taxon>Pseudomonadati</taxon>
        <taxon>Pseudomonadota</taxon>
        <taxon>Gammaproteobacteria</taxon>
        <taxon>Oceanospirillales</taxon>
        <taxon>Oceanospirillaceae</taxon>
        <taxon>Marinomonas</taxon>
    </lineage>
</organism>
<dbReference type="InterPro" id="IPR041498">
    <property type="entry name" value="Big_6"/>
</dbReference>
<feature type="domain" description="Bacterial Ig" evidence="1">
    <location>
        <begin position="1"/>
        <end position="62"/>
    </location>
</feature>
<name>A0A934JUB9_9GAMM</name>
<sequence length="137" mass="14558">GTTEAGSTVKIYNGDEEVGDATVAPDGSWSYTASLSHGDRYQFNAKATDATGNVGVSSDFTITSDTVRPELVILGVTDEEGNNLISGASTNDTNVVLFGTSEANSWIRIYDHDSMARLSRQDVQVSEDGTWSVTVTL</sequence>
<protein>
    <recommendedName>
        <fullName evidence="1">Bacterial Ig domain-containing protein</fullName>
    </recommendedName>
</protein>
<keyword evidence="3" id="KW-1185">Reference proteome</keyword>
<dbReference type="InterPro" id="IPR013783">
    <property type="entry name" value="Ig-like_fold"/>
</dbReference>
<dbReference type="RefSeq" id="WP_199470494.1">
    <property type="nucleotide sequence ID" value="NZ_JAEMNX010000089.1"/>
</dbReference>
<gene>
    <name evidence="2" type="ORF">I8J31_20780</name>
</gene>
<proteinExistence type="predicted"/>
<reference evidence="2" key="1">
    <citation type="submission" date="2020-12" db="EMBL/GenBank/DDBJ databases">
        <title>Marinomonas arctica sp. nov., a psychrotolerant bacterium isolated from the Arctic.</title>
        <authorList>
            <person name="Zhang Y."/>
        </authorList>
    </citation>
    <scope>NUCLEOTIDE SEQUENCE</scope>
    <source>
        <strain evidence="2">C1424</strain>
    </source>
</reference>
<feature type="non-terminal residue" evidence="2">
    <location>
        <position position="1"/>
    </location>
</feature>